<sequence length="99" mass="11610">MPRRNHRRDRPERADLSRLLDVGLRVDSYQGQRWNVRSVRGNDAGRQYVCPGCQQQLSSAIAHVVVWPAEGLGDLTDRRHWHTQCWAARDRRPPRGSWR</sequence>
<accession>A0A3D9UR57</accession>
<dbReference type="EMBL" id="QTUA01000001">
    <property type="protein sequence ID" value="REF31797.1"/>
    <property type="molecule type" value="Genomic_DNA"/>
</dbReference>
<dbReference type="Proteomes" id="UP000256253">
    <property type="component" value="Unassembled WGS sequence"/>
</dbReference>
<evidence type="ECO:0000313" key="1">
    <source>
        <dbReference type="EMBL" id="REF31797.1"/>
    </source>
</evidence>
<evidence type="ECO:0000313" key="2">
    <source>
        <dbReference type="Proteomes" id="UP000256253"/>
    </source>
</evidence>
<dbReference type="OrthoDB" id="3381577at2"/>
<dbReference type="AlphaFoldDB" id="A0A3D9UR57"/>
<protein>
    <recommendedName>
        <fullName evidence="3">ATP/GTP-binding protein</fullName>
    </recommendedName>
</protein>
<reference evidence="1 2" key="1">
    <citation type="submission" date="2018-08" db="EMBL/GenBank/DDBJ databases">
        <title>Sequencing the genomes of 1000 actinobacteria strains.</title>
        <authorList>
            <person name="Klenk H.-P."/>
        </authorList>
    </citation>
    <scope>NUCLEOTIDE SEQUENCE [LARGE SCALE GENOMIC DNA]</scope>
    <source>
        <strain evidence="1 2">DSM 22967</strain>
    </source>
</reference>
<dbReference type="RefSeq" id="WP_115923586.1">
    <property type="nucleotide sequence ID" value="NZ_QTUA01000001.1"/>
</dbReference>
<name>A0A3D9UR57_9MICO</name>
<comment type="caution">
    <text evidence="1">The sequence shown here is derived from an EMBL/GenBank/DDBJ whole genome shotgun (WGS) entry which is preliminary data.</text>
</comment>
<proteinExistence type="predicted"/>
<gene>
    <name evidence="1" type="ORF">DFJ65_2878</name>
</gene>
<evidence type="ECO:0008006" key="3">
    <source>
        <dbReference type="Google" id="ProtNLM"/>
    </source>
</evidence>
<organism evidence="1 2">
    <name type="scientific">Calidifontibacter indicus</name>
    <dbReference type="NCBI Taxonomy" id="419650"/>
    <lineage>
        <taxon>Bacteria</taxon>
        <taxon>Bacillati</taxon>
        <taxon>Actinomycetota</taxon>
        <taxon>Actinomycetes</taxon>
        <taxon>Micrococcales</taxon>
        <taxon>Dermacoccaceae</taxon>
        <taxon>Calidifontibacter</taxon>
    </lineage>
</organism>
<keyword evidence="2" id="KW-1185">Reference proteome</keyword>